<comment type="function">
    <text evidence="4">A translational regulator that binds mRNA to regulate translation initiation and/or mRNA stability. Usually binds in the 5'-UTR at or near the Shine-Dalgarno sequence preventing ribosome-binding, thus repressing translation. Its main target seems to be the major flagellin gene, while its function is anatagonized by FliW.</text>
</comment>
<dbReference type="InterPro" id="IPR036107">
    <property type="entry name" value="CsrA_sf"/>
</dbReference>
<evidence type="ECO:0000313" key="7">
    <source>
        <dbReference type="Proteomes" id="UP001500840"/>
    </source>
</evidence>
<dbReference type="SUPFAM" id="SSF117130">
    <property type="entry name" value="CsrA-like"/>
    <property type="match status" value="1"/>
</dbReference>
<name>A0ABP8N3K6_9BACT</name>
<evidence type="ECO:0000256" key="4">
    <source>
        <dbReference type="HAMAP-Rule" id="MF_00167"/>
    </source>
</evidence>
<dbReference type="InterPro" id="IPR003751">
    <property type="entry name" value="CsrA"/>
</dbReference>
<comment type="caution">
    <text evidence="6">The sequence shown here is derived from an EMBL/GenBank/DDBJ whole genome shotgun (WGS) entry which is preliminary data.</text>
</comment>
<dbReference type="Pfam" id="PF02599">
    <property type="entry name" value="CsrA"/>
    <property type="match status" value="1"/>
</dbReference>
<feature type="region of interest" description="Disordered" evidence="5">
    <location>
        <begin position="44"/>
        <end position="73"/>
    </location>
</feature>
<comment type="similarity">
    <text evidence="4">Belongs to the CsrA/RsmA family.</text>
</comment>
<evidence type="ECO:0000256" key="3">
    <source>
        <dbReference type="ARBA" id="ARBA00022884"/>
    </source>
</evidence>
<gene>
    <name evidence="4" type="primary">csrA</name>
    <name evidence="6" type="ORF">GCM10023156_41940</name>
</gene>
<evidence type="ECO:0000256" key="1">
    <source>
        <dbReference type="ARBA" id="ARBA00022490"/>
    </source>
</evidence>
<dbReference type="Proteomes" id="UP001500840">
    <property type="component" value="Unassembled WGS sequence"/>
</dbReference>
<dbReference type="EMBL" id="BAABGA010000050">
    <property type="protein sequence ID" value="GAA4460692.1"/>
    <property type="molecule type" value="Genomic_DNA"/>
</dbReference>
<keyword evidence="3 4" id="KW-0694">RNA-binding</keyword>
<protein>
    <recommendedName>
        <fullName evidence="4">Translational regulator CsrA</fullName>
    </recommendedName>
</protein>
<reference evidence="7" key="1">
    <citation type="journal article" date="2019" name="Int. J. Syst. Evol. Microbiol.">
        <title>The Global Catalogue of Microorganisms (GCM) 10K type strain sequencing project: providing services to taxonomists for standard genome sequencing and annotation.</title>
        <authorList>
            <consortium name="The Broad Institute Genomics Platform"/>
            <consortium name="The Broad Institute Genome Sequencing Center for Infectious Disease"/>
            <person name="Wu L."/>
            <person name="Ma J."/>
        </authorList>
    </citation>
    <scope>NUCLEOTIDE SEQUENCE [LARGE SCALE GENOMIC DNA]</scope>
    <source>
        <strain evidence="7">JCM 17759</strain>
    </source>
</reference>
<keyword evidence="1 4" id="KW-0963">Cytoplasm</keyword>
<keyword evidence="4" id="KW-1005">Bacterial flagellum biogenesis</keyword>
<dbReference type="Gene3D" id="2.60.40.4380">
    <property type="entry name" value="Translational regulator CsrA"/>
    <property type="match status" value="1"/>
</dbReference>
<dbReference type="PANTHER" id="PTHR34984">
    <property type="entry name" value="CARBON STORAGE REGULATOR"/>
    <property type="match status" value="1"/>
</dbReference>
<comment type="subunit">
    <text evidence="4">Homodimer; the beta-strands of each monomer intercalate to form a hydrophobic core, while the alpha-helices form wings that extend away from the core.</text>
</comment>
<dbReference type="RefSeq" id="WP_339942515.1">
    <property type="nucleotide sequence ID" value="NZ_BAABGA010000050.1"/>
</dbReference>
<organism evidence="6 7">
    <name type="scientific">Novipirellula rosea</name>
    <dbReference type="NCBI Taxonomy" id="1031540"/>
    <lineage>
        <taxon>Bacteria</taxon>
        <taxon>Pseudomonadati</taxon>
        <taxon>Planctomycetota</taxon>
        <taxon>Planctomycetia</taxon>
        <taxon>Pirellulales</taxon>
        <taxon>Pirellulaceae</taxon>
        <taxon>Novipirellula</taxon>
    </lineage>
</organism>
<evidence type="ECO:0000256" key="2">
    <source>
        <dbReference type="ARBA" id="ARBA00022845"/>
    </source>
</evidence>
<proteinExistence type="inferred from homology"/>
<evidence type="ECO:0000256" key="5">
    <source>
        <dbReference type="SAM" id="MobiDB-lite"/>
    </source>
</evidence>
<keyword evidence="7" id="KW-1185">Reference proteome</keyword>
<dbReference type="PANTHER" id="PTHR34984:SF1">
    <property type="entry name" value="CARBON STORAGE REGULATOR"/>
    <property type="match status" value="1"/>
</dbReference>
<comment type="subcellular location">
    <subcellularLocation>
        <location evidence="4">Cytoplasm</location>
    </subcellularLocation>
</comment>
<evidence type="ECO:0000313" key="6">
    <source>
        <dbReference type="EMBL" id="GAA4460692.1"/>
    </source>
</evidence>
<keyword evidence="4" id="KW-0678">Repressor</keyword>
<keyword evidence="2 4" id="KW-0810">Translation regulation</keyword>
<sequence>MLVLSRKSGESIRLGDDIVLTVTRTKGNRVQLAIEAPRDIPIRRAELDSKPEPNSAKRSVSVNRLQDYLRRSA</sequence>
<dbReference type="HAMAP" id="MF_00167">
    <property type="entry name" value="CsrA"/>
    <property type="match status" value="1"/>
</dbReference>
<accession>A0ABP8N3K6</accession>